<name>A0A834SPD7_9FABA</name>
<evidence type="ECO:0000313" key="3">
    <source>
        <dbReference type="Proteomes" id="UP000634136"/>
    </source>
</evidence>
<feature type="compositionally biased region" description="Basic and acidic residues" evidence="1">
    <location>
        <begin position="1"/>
        <end position="30"/>
    </location>
</feature>
<keyword evidence="3" id="KW-1185">Reference proteome</keyword>
<dbReference type="Proteomes" id="UP000634136">
    <property type="component" value="Unassembled WGS sequence"/>
</dbReference>
<proteinExistence type="predicted"/>
<accession>A0A834SPD7</accession>
<reference evidence="2" key="1">
    <citation type="submission" date="2020-09" db="EMBL/GenBank/DDBJ databases">
        <title>Genome-Enabled Discovery of Anthraquinone Biosynthesis in Senna tora.</title>
        <authorList>
            <person name="Kang S.-H."/>
            <person name="Pandey R.P."/>
            <person name="Lee C.-M."/>
            <person name="Sim J.-S."/>
            <person name="Jeong J.-T."/>
            <person name="Choi B.-S."/>
            <person name="Jung M."/>
            <person name="Ginzburg D."/>
            <person name="Zhao K."/>
            <person name="Won S.Y."/>
            <person name="Oh T.-J."/>
            <person name="Yu Y."/>
            <person name="Kim N.-H."/>
            <person name="Lee O.R."/>
            <person name="Lee T.-H."/>
            <person name="Bashyal P."/>
            <person name="Kim T.-S."/>
            <person name="Lee W.-H."/>
            <person name="Kawkins C."/>
            <person name="Kim C.-K."/>
            <person name="Kim J.S."/>
            <person name="Ahn B.O."/>
            <person name="Rhee S.Y."/>
            <person name="Sohng J.K."/>
        </authorList>
    </citation>
    <scope>NUCLEOTIDE SEQUENCE</scope>
    <source>
        <tissue evidence="2">Leaf</tissue>
    </source>
</reference>
<sequence length="65" mass="7335">MEEEEGKWNDKSMNIDDLEEVKWDESKGGEDGNPSNIDVRDGRDAGSKNMDAEKEVFDTNISVNN</sequence>
<dbReference type="AlphaFoldDB" id="A0A834SPD7"/>
<dbReference type="EMBL" id="JAAIUW010000012">
    <property type="protein sequence ID" value="KAF7807166.1"/>
    <property type="molecule type" value="Genomic_DNA"/>
</dbReference>
<organism evidence="2 3">
    <name type="scientific">Senna tora</name>
    <dbReference type="NCBI Taxonomy" id="362788"/>
    <lineage>
        <taxon>Eukaryota</taxon>
        <taxon>Viridiplantae</taxon>
        <taxon>Streptophyta</taxon>
        <taxon>Embryophyta</taxon>
        <taxon>Tracheophyta</taxon>
        <taxon>Spermatophyta</taxon>
        <taxon>Magnoliopsida</taxon>
        <taxon>eudicotyledons</taxon>
        <taxon>Gunneridae</taxon>
        <taxon>Pentapetalae</taxon>
        <taxon>rosids</taxon>
        <taxon>fabids</taxon>
        <taxon>Fabales</taxon>
        <taxon>Fabaceae</taxon>
        <taxon>Caesalpinioideae</taxon>
        <taxon>Cassia clade</taxon>
        <taxon>Senna</taxon>
    </lineage>
</organism>
<evidence type="ECO:0000313" key="2">
    <source>
        <dbReference type="EMBL" id="KAF7807166.1"/>
    </source>
</evidence>
<protein>
    <submittedName>
        <fullName evidence="2">Uncharacterized protein</fullName>
    </submittedName>
</protein>
<feature type="compositionally biased region" description="Basic and acidic residues" evidence="1">
    <location>
        <begin position="38"/>
        <end position="57"/>
    </location>
</feature>
<gene>
    <name evidence="2" type="ORF">G2W53_039327</name>
</gene>
<feature type="region of interest" description="Disordered" evidence="1">
    <location>
        <begin position="1"/>
        <end position="65"/>
    </location>
</feature>
<evidence type="ECO:0000256" key="1">
    <source>
        <dbReference type="SAM" id="MobiDB-lite"/>
    </source>
</evidence>
<comment type="caution">
    <text evidence="2">The sequence shown here is derived from an EMBL/GenBank/DDBJ whole genome shotgun (WGS) entry which is preliminary data.</text>
</comment>